<dbReference type="HOGENOM" id="CLU_1133132_0_0_7"/>
<organism evidence="2 3">
    <name type="scientific">Sulfurospirillum barnesii (strain ATCC 700032 / DSM 10660 / SES-3)</name>
    <dbReference type="NCBI Taxonomy" id="760154"/>
    <lineage>
        <taxon>Bacteria</taxon>
        <taxon>Pseudomonadati</taxon>
        <taxon>Campylobacterota</taxon>
        <taxon>Epsilonproteobacteria</taxon>
        <taxon>Campylobacterales</taxon>
        <taxon>Sulfurospirillaceae</taxon>
        <taxon>Sulfurospirillum</taxon>
    </lineage>
</organism>
<keyword evidence="2" id="KW-0282">Flagellum</keyword>
<dbReference type="RefSeq" id="WP_014769490.1">
    <property type="nucleotide sequence ID" value="NC_018002.1"/>
</dbReference>
<feature type="domain" description="Flagella basal body P-ring formation protein FlgA SAF" evidence="1">
    <location>
        <begin position="142"/>
        <end position="259"/>
    </location>
</feature>
<keyword evidence="2" id="KW-0966">Cell projection</keyword>
<keyword evidence="2" id="KW-0969">Cilium</keyword>
<evidence type="ECO:0000313" key="2">
    <source>
        <dbReference type="EMBL" id="AFL68612.1"/>
    </source>
</evidence>
<dbReference type="NCBIfam" id="TIGR03170">
    <property type="entry name" value="flgA_cterm"/>
    <property type="match status" value="1"/>
</dbReference>
<sequence length="263" mass="29823">MFGYKGTDSVILEIPTERAHYAISSSTILTFFQDHNISIIDSSEGVVTFKRDCALMGKAEILSEAFVKKFHELAPTILIEEKPYVFVKTSLPEDFERYELLFIDIPNTMLRKNSGSFFAQFRTGNQEKKLYFFYEMKAKALVFKAKHNLHNGKILNNDDYESIWLNLDAIPLRALIQELPRSAVVKGSLKAGQILADYHLSSKKLFSKQDRIKALFKEEGLIIEIEATVLSDADIGDVVKIKTEHGKVLNAKIISSKEAIILK</sequence>
<accession>I3XXD8</accession>
<dbReference type="Proteomes" id="UP000006176">
    <property type="component" value="Chromosome"/>
</dbReference>
<dbReference type="PANTHER" id="PTHR36307:SF1">
    <property type="entry name" value="FLAGELLA BASAL BODY P-RING FORMATION PROTEIN FLGA"/>
    <property type="match status" value="1"/>
</dbReference>
<dbReference type="eggNOG" id="COG1261">
    <property type="taxonomic scope" value="Bacteria"/>
</dbReference>
<dbReference type="InterPro" id="IPR039246">
    <property type="entry name" value="Flagellar_FlgA"/>
</dbReference>
<dbReference type="PANTHER" id="PTHR36307">
    <property type="entry name" value="FLAGELLA BASAL BODY P-RING FORMATION PROTEIN FLGA"/>
    <property type="match status" value="1"/>
</dbReference>
<dbReference type="AlphaFoldDB" id="I3XXD8"/>
<dbReference type="Pfam" id="PF13144">
    <property type="entry name" value="ChapFlgA"/>
    <property type="match status" value="1"/>
</dbReference>
<keyword evidence="3" id="KW-1185">Reference proteome</keyword>
<evidence type="ECO:0000259" key="1">
    <source>
        <dbReference type="Pfam" id="PF13144"/>
    </source>
</evidence>
<dbReference type="EMBL" id="CP003333">
    <property type="protein sequence ID" value="AFL68612.1"/>
    <property type="molecule type" value="Genomic_DNA"/>
</dbReference>
<evidence type="ECO:0000313" key="3">
    <source>
        <dbReference type="Proteomes" id="UP000006176"/>
    </source>
</evidence>
<dbReference type="STRING" id="760154.Sulba_1320"/>
<protein>
    <submittedName>
        <fullName evidence="2">Flagella basal body P-ring formation protein FlgA</fullName>
    </submittedName>
</protein>
<name>I3XXD8_SULBS</name>
<dbReference type="GO" id="GO:0044780">
    <property type="term" value="P:bacterial-type flagellum assembly"/>
    <property type="evidence" value="ECO:0007669"/>
    <property type="project" value="InterPro"/>
</dbReference>
<gene>
    <name evidence="2" type="ordered locus">Sulba_1320</name>
</gene>
<dbReference type="KEGG" id="sba:Sulba_1320"/>
<dbReference type="InterPro" id="IPR017585">
    <property type="entry name" value="SAF_FlgA"/>
</dbReference>
<dbReference type="OrthoDB" id="5338732at2"/>
<proteinExistence type="predicted"/>
<reference evidence="2 3" key="1">
    <citation type="submission" date="2012-06" db="EMBL/GenBank/DDBJ databases">
        <title>Complete sequence of Sulfurospirillum barnesii SES-3.</title>
        <authorList>
            <consortium name="US DOE Joint Genome Institute"/>
            <person name="Lucas S."/>
            <person name="Han J."/>
            <person name="Lapidus A."/>
            <person name="Cheng J.-F."/>
            <person name="Goodwin L."/>
            <person name="Pitluck S."/>
            <person name="Peters L."/>
            <person name="Ovchinnikova G."/>
            <person name="Lu M."/>
            <person name="Detter J.C."/>
            <person name="Han C."/>
            <person name="Tapia R."/>
            <person name="Land M."/>
            <person name="Hauser L."/>
            <person name="Kyrpides N."/>
            <person name="Ivanova N."/>
            <person name="Pagani I."/>
            <person name="Stolz J."/>
            <person name="Arkin A."/>
            <person name="Dehal P."/>
            <person name="Oremland R."/>
            <person name="Saltikov C."/>
            <person name="Basu P."/>
            <person name="Hollibaugh J."/>
            <person name="Newman D."/>
            <person name="Stolyar S."/>
            <person name="Hazen T."/>
            <person name="Woyke T."/>
        </authorList>
    </citation>
    <scope>NUCLEOTIDE SEQUENCE [LARGE SCALE GENOMIC DNA]</scope>
    <source>
        <strain evidence="3">ATCC 700032 / DSM 10660 / SES-3</strain>
    </source>
</reference>
<dbReference type="Gene3D" id="2.30.30.760">
    <property type="match status" value="1"/>
</dbReference>